<feature type="domain" description="Cation efflux protein transmembrane" evidence="8">
    <location>
        <begin position="13"/>
        <end position="204"/>
    </location>
</feature>
<evidence type="ECO:0000259" key="8">
    <source>
        <dbReference type="Pfam" id="PF01545"/>
    </source>
</evidence>
<gene>
    <name evidence="10" type="ORF">LMG32879_002311</name>
</gene>
<organism evidence="10 11">
    <name type="scientific">Brytella acorum</name>
    <dbReference type="NCBI Taxonomy" id="2959299"/>
    <lineage>
        <taxon>Bacteria</taxon>
        <taxon>Pseudomonadati</taxon>
        <taxon>Pseudomonadota</taxon>
        <taxon>Alphaproteobacteria</taxon>
        <taxon>Acetobacterales</taxon>
        <taxon>Acetobacteraceae</taxon>
        <taxon>Brytella</taxon>
    </lineage>
</organism>
<dbReference type="RefSeq" id="WP_289842268.1">
    <property type="nucleotide sequence ID" value="NZ_CATKSH010000015.1"/>
</dbReference>
<dbReference type="InterPro" id="IPR027469">
    <property type="entry name" value="Cation_efflux_TMD_sf"/>
</dbReference>
<dbReference type="EMBL" id="CATKSH010000015">
    <property type="protein sequence ID" value="CAI9121464.1"/>
    <property type="molecule type" value="Genomic_DNA"/>
</dbReference>
<accession>A0AA35XX21</accession>
<dbReference type="GO" id="GO:0006882">
    <property type="term" value="P:intracellular zinc ion homeostasis"/>
    <property type="evidence" value="ECO:0007669"/>
    <property type="project" value="TreeGrafter"/>
</dbReference>
<reference evidence="10" key="1">
    <citation type="submission" date="2023-03" db="EMBL/GenBank/DDBJ databases">
        <authorList>
            <person name="Cleenwerck I."/>
        </authorList>
    </citation>
    <scope>NUCLEOTIDE SEQUENCE</scope>
    <source>
        <strain evidence="10">LMG 32879</strain>
    </source>
</reference>
<dbReference type="GO" id="GO:0005886">
    <property type="term" value="C:plasma membrane"/>
    <property type="evidence" value="ECO:0007669"/>
    <property type="project" value="TreeGrafter"/>
</dbReference>
<feature type="transmembrane region" description="Helical" evidence="7">
    <location>
        <begin position="119"/>
        <end position="136"/>
    </location>
</feature>
<dbReference type="GO" id="GO:0015093">
    <property type="term" value="F:ferrous iron transmembrane transporter activity"/>
    <property type="evidence" value="ECO:0007669"/>
    <property type="project" value="TreeGrafter"/>
</dbReference>
<comment type="caution">
    <text evidence="10">The sequence shown here is derived from an EMBL/GenBank/DDBJ whole genome shotgun (WGS) entry which is preliminary data.</text>
</comment>
<dbReference type="InterPro" id="IPR050291">
    <property type="entry name" value="CDF_Transporter"/>
</dbReference>
<dbReference type="InterPro" id="IPR058533">
    <property type="entry name" value="Cation_efflux_TM"/>
</dbReference>
<dbReference type="SUPFAM" id="SSF160240">
    <property type="entry name" value="Cation efflux protein cytoplasmic domain-like"/>
    <property type="match status" value="1"/>
</dbReference>
<evidence type="ECO:0000256" key="5">
    <source>
        <dbReference type="ARBA" id="ARBA00022989"/>
    </source>
</evidence>
<dbReference type="Gene3D" id="3.30.70.1350">
    <property type="entry name" value="Cation efflux protein, cytoplasmic domain"/>
    <property type="match status" value="1"/>
</dbReference>
<evidence type="ECO:0000313" key="10">
    <source>
        <dbReference type="EMBL" id="CAI9121464.1"/>
    </source>
</evidence>
<comment type="subcellular location">
    <subcellularLocation>
        <location evidence="1">Membrane</location>
        <topology evidence="1">Multi-pass membrane protein</topology>
    </subcellularLocation>
</comment>
<keyword evidence="11" id="KW-1185">Reference proteome</keyword>
<dbReference type="InterPro" id="IPR036837">
    <property type="entry name" value="Cation_efflux_CTD_sf"/>
</dbReference>
<dbReference type="Pfam" id="PF16916">
    <property type="entry name" value="ZT_dimer"/>
    <property type="match status" value="1"/>
</dbReference>
<feature type="transmembrane region" description="Helical" evidence="7">
    <location>
        <begin position="7"/>
        <end position="28"/>
    </location>
</feature>
<feature type="transmembrane region" description="Helical" evidence="7">
    <location>
        <begin position="34"/>
        <end position="57"/>
    </location>
</feature>
<dbReference type="Gene3D" id="1.20.1510.10">
    <property type="entry name" value="Cation efflux protein transmembrane domain"/>
    <property type="match status" value="1"/>
</dbReference>
<keyword evidence="5 7" id="KW-1133">Transmembrane helix</keyword>
<dbReference type="GO" id="GO:0015341">
    <property type="term" value="F:zinc efflux antiporter activity"/>
    <property type="evidence" value="ECO:0007669"/>
    <property type="project" value="TreeGrafter"/>
</dbReference>
<keyword evidence="3" id="KW-0813">Transport</keyword>
<dbReference type="PANTHER" id="PTHR43840">
    <property type="entry name" value="MITOCHONDRIAL METAL TRANSPORTER 1-RELATED"/>
    <property type="match status" value="1"/>
</dbReference>
<dbReference type="InterPro" id="IPR002524">
    <property type="entry name" value="Cation_efflux"/>
</dbReference>
<evidence type="ECO:0000256" key="2">
    <source>
        <dbReference type="ARBA" id="ARBA00008114"/>
    </source>
</evidence>
<dbReference type="InterPro" id="IPR027470">
    <property type="entry name" value="Cation_efflux_CTD"/>
</dbReference>
<evidence type="ECO:0000256" key="6">
    <source>
        <dbReference type="ARBA" id="ARBA00023136"/>
    </source>
</evidence>
<name>A0AA35XX21_9PROT</name>
<keyword evidence="4 7" id="KW-0812">Transmembrane</keyword>
<dbReference type="AlphaFoldDB" id="A0AA35XX21"/>
<evidence type="ECO:0000256" key="3">
    <source>
        <dbReference type="ARBA" id="ARBA00022448"/>
    </source>
</evidence>
<keyword evidence="6 7" id="KW-0472">Membrane</keyword>
<feature type="transmembrane region" description="Helical" evidence="7">
    <location>
        <begin position="77"/>
        <end position="99"/>
    </location>
</feature>
<dbReference type="Proteomes" id="UP001176960">
    <property type="component" value="Unassembled WGS sequence"/>
</dbReference>
<evidence type="ECO:0000313" key="11">
    <source>
        <dbReference type="Proteomes" id="UP001176960"/>
    </source>
</evidence>
<protein>
    <submittedName>
        <fullName evidence="10">Cation diffusion facilitator family transporter</fullName>
    </submittedName>
</protein>
<dbReference type="NCBIfam" id="TIGR01297">
    <property type="entry name" value="CDF"/>
    <property type="match status" value="1"/>
</dbReference>
<evidence type="ECO:0000259" key="9">
    <source>
        <dbReference type="Pfam" id="PF16916"/>
    </source>
</evidence>
<proteinExistence type="inferred from homology"/>
<evidence type="ECO:0000256" key="4">
    <source>
        <dbReference type="ARBA" id="ARBA00022692"/>
    </source>
</evidence>
<evidence type="ECO:0000256" key="7">
    <source>
        <dbReference type="SAM" id="Phobius"/>
    </source>
</evidence>
<comment type="similarity">
    <text evidence="2">Belongs to the cation diffusion facilitator (CDF) transporter (TC 2.A.4) family.</text>
</comment>
<feature type="domain" description="Cation efflux protein cytoplasmic" evidence="9">
    <location>
        <begin position="208"/>
        <end position="285"/>
    </location>
</feature>
<dbReference type="SUPFAM" id="SSF161111">
    <property type="entry name" value="Cation efflux protein transmembrane domain-like"/>
    <property type="match status" value="1"/>
</dbReference>
<evidence type="ECO:0000256" key="1">
    <source>
        <dbReference type="ARBA" id="ARBA00004141"/>
    </source>
</evidence>
<dbReference type="PANTHER" id="PTHR43840:SF15">
    <property type="entry name" value="MITOCHONDRIAL METAL TRANSPORTER 1-RELATED"/>
    <property type="match status" value="1"/>
</dbReference>
<sequence>MQDSVKLRFGIGSVLISLIVLGLKYLAWHVSGSAALLSDALETVINVAAAIGTLWALHVSALPPDENHTYGHEKAEYLSAVAEGVLVIGTAIGIGFVAWEDWQHPSPLLAPWRGVTLNALAGLVNLAWGLILLGAGRRRHSPALKASGDHILSDVWTTGALVVGVSLIPLTGYLRLDAILSALVAVNVLRVGFEMTRHSIGGLMDEAPDAQTLELIRTVISEQARGAIEAHDLRIRRAGSISFIEFHLVVPGVMTVHDAHEICDRVEHALRRQLGRAVIHIHVEPDDKAKHTGVPVLP</sequence>
<dbReference type="GO" id="GO:0015086">
    <property type="term" value="F:cadmium ion transmembrane transporter activity"/>
    <property type="evidence" value="ECO:0007669"/>
    <property type="project" value="TreeGrafter"/>
</dbReference>
<dbReference type="Pfam" id="PF01545">
    <property type="entry name" value="Cation_efflux"/>
    <property type="match status" value="1"/>
</dbReference>